<comment type="caution">
    <text evidence="7">The sequence shown here is derived from an EMBL/GenBank/DDBJ whole genome shotgun (WGS) entry which is preliminary data.</text>
</comment>
<dbReference type="GO" id="GO:0003959">
    <property type="term" value="F:NADPH dehydrogenase activity"/>
    <property type="evidence" value="ECO:0007669"/>
    <property type="project" value="InterPro"/>
</dbReference>
<evidence type="ECO:0000256" key="4">
    <source>
        <dbReference type="ARBA" id="ARBA00022857"/>
    </source>
</evidence>
<evidence type="ECO:0000256" key="1">
    <source>
        <dbReference type="ARBA" id="ARBA00001917"/>
    </source>
</evidence>
<sequence>MDQLLTEFKLKGLTLQNKAVMSPMCMYSAQDGYPNDFHFTHYTSRAIGGMGLIIMEMTNVTPNGRISDGCLGLWSDDHIPHFKRIVDSVHQYGTKIGIQIAHAGRKAEDADDVVSSSDIKYEGDKYKAPRSLSTDEVKNMVVKYKEAAERAVKAGFDTIEIHAAHGYLIHQFQSPKTNNRTDQYGEDRLLFGAEIIEAVKSVIPEDMPLIVRISAKEYSKDGYDIDYGVEIAKRYKKAGADIIDVSGGGNGPVVEDRRPRLHPGYQVHLAREIKVQAEIPVIAVGMLDDPRVADHVVGVQDADLIAIGRASLRDPHWVLNAGRKEERACFVPKQYVRGYQ</sequence>
<evidence type="ECO:0000313" key="7">
    <source>
        <dbReference type="EMBL" id="RPF56467.1"/>
    </source>
</evidence>
<dbReference type="EMBL" id="RKRK01000003">
    <property type="protein sequence ID" value="RPF56467.1"/>
    <property type="molecule type" value="Genomic_DNA"/>
</dbReference>
<evidence type="ECO:0000256" key="3">
    <source>
        <dbReference type="ARBA" id="ARBA00022643"/>
    </source>
</evidence>
<proteinExistence type="predicted"/>
<keyword evidence="3" id="KW-0288">FMN</keyword>
<keyword evidence="8" id="KW-1185">Reference proteome</keyword>
<dbReference type="Pfam" id="PF00724">
    <property type="entry name" value="Oxidored_FMN"/>
    <property type="match status" value="1"/>
</dbReference>
<dbReference type="OrthoDB" id="9772736at2"/>
<keyword evidence="4" id="KW-0521">NADP</keyword>
<feature type="domain" description="NADH:flavin oxidoreductase/NADH oxidase N-terminal" evidence="6">
    <location>
        <begin position="6"/>
        <end position="321"/>
    </location>
</feature>
<name>A0A3N5BG31_9BACL</name>
<protein>
    <submittedName>
        <fullName evidence="7">2,4-dienoyl-CoA reductase-like NADH-dependent reductase (Old Yellow Enzyme family)</fullName>
    </submittedName>
</protein>
<dbReference type="GO" id="GO:0050661">
    <property type="term" value="F:NADP binding"/>
    <property type="evidence" value="ECO:0007669"/>
    <property type="project" value="InterPro"/>
</dbReference>
<dbReference type="AlphaFoldDB" id="A0A3N5BG31"/>
<dbReference type="Proteomes" id="UP000277108">
    <property type="component" value="Unassembled WGS sequence"/>
</dbReference>
<dbReference type="RefSeq" id="WP_123807848.1">
    <property type="nucleotide sequence ID" value="NZ_RKRK01000003.1"/>
</dbReference>
<accession>A0A3N5BG31</accession>
<dbReference type="Gene3D" id="3.20.20.70">
    <property type="entry name" value="Aldolase class I"/>
    <property type="match status" value="1"/>
</dbReference>
<organism evidence="7 8">
    <name type="scientific">Abyssicoccus albus</name>
    <dbReference type="NCBI Taxonomy" id="1817405"/>
    <lineage>
        <taxon>Bacteria</taxon>
        <taxon>Bacillati</taxon>
        <taxon>Bacillota</taxon>
        <taxon>Bacilli</taxon>
        <taxon>Bacillales</taxon>
        <taxon>Abyssicoccaceae</taxon>
    </lineage>
</organism>
<dbReference type="CDD" id="cd02932">
    <property type="entry name" value="OYE_YqiM_FMN"/>
    <property type="match status" value="1"/>
</dbReference>
<dbReference type="InterPro" id="IPR044152">
    <property type="entry name" value="YqjM-like"/>
</dbReference>
<dbReference type="GO" id="GO:0010181">
    <property type="term" value="F:FMN binding"/>
    <property type="evidence" value="ECO:0007669"/>
    <property type="project" value="InterPro"/>
</dbReference>
<comment type="cofactor">
    <cofactor evidence="1">
        <name>FMN</name>
        <dbReference type="ChEBI" id="CHEBI:58210"/>
    </cofactor>
</comment>
<gene>
    <name evidence="7" type="ORF">EDD62_1103</name>
</gene>
<dbReference type="SUPFAM" id="SSF51395">
    <property type="entry name" value="FMN-linked oxidoreductases"/>
    <property type="match status" value="1"/>
</dbReference>
<reference evidence="7 8" key="1">
    <citation type="submission" date="2018-11" db="EMBL/GenBank/DDBJ databases">
        <title>Genomic Encyclopedia of Type Strains, Phase IV (KMG-IV): sequencing the most valuable type-strain genomes for metagenomic binning, comparative biology and taxonomic classification.</title>
        <authorList>
            <person name="Goeker M."/>
        </authorList>
    </citation>
    <scope>NUCLEOTIDE SEQUENCE [LARGE SCALE GENOMIC DNA]</scope>
    <source>
        <strain evidence="7 8">DSM 29158</strain>
    </source>
</reference>
<evidence type="ECO:0000313" key="8">
    <source>
        <dbReference type="Proteomes" id="UP000277108"/>
    </source>
</evidence>
<evidence type="ECO:0000256" key="5">
    <source>
        <dbReference type="ARBA" id="ARBA00023002"/>
    </source>
</evidence>
<dbReference type="PANTHER" id="PTHR43303">
    <property type="entry name" value="NADPH DEHYDROGENASE C23G7.10C-RELATED"/>
    <property type="match status" value="1"/>
</dbReference>
<keyword evidence="2" id="KW-0285">Flavoprotein</keyword>
<dbReference type="PANTHER" id="PTHR43303:SF4">
    <property type="entry name" value="NADPH DEHYDROGENASE C23G7.10C-RELATED"/>
    <property type="match status" value="1"/>
</dbReference>
<keyword evidence="5" id="KW-0560">Oxidoreductase</keyword>
<evidence type="ECO:0000259" key="6">
    <source>
        <dbReference type="Pfam" id="PF00724"/>
    </source>
</evidence>
<evidence type="ECO:0000256" key="2">
    <source>
        <dbReference type="ARBA" id="ARBA00022630"/>
    </source>
</evidence>
<dbReference type="InterPro" id="IPR001155">
    <property type="entry name" value="OxRdtase_FMN_N"/>
</dbReference>
<dbReference type="InterPro" id="IPR013785">
    <property type="entry name" value="Aldolase_TIM"/>
</dbReference>